<dbReference type="AlphaFoldDB" id="A0A381PCG9"/>
<name>A0A381PCG9_9ZZZZ</name>
<dbReference type="EMBL" id="UINC01000940">
    <property type="protein sequence ID" value="SUZ64691.1"/>
    <property type="molecule type" value="Genomic_DNA"/>
</dbReference>
<dbReference type="Gene3D" id="1.10.10.10">
    <property type="entry name" value="Winged helix-like DNA-binding domain superfamily/Winged helix DNA-binding domain"/>
    <property type="match status" value="1"/>
</dbReference>
<feature type="region of interest" description="Disordered" evidence="4">
    <location>
        <begin position="140"/>
        <end position="159"/>
    </location>
</feature>
<dbReference type="SUPFAM" id="SSF46785">
    <property type="entry name" value="Winged helix' DNA-binding domain"/>
    <property type="match status" value="1"/>
</dbReference>
<gene>
    <name evidence="6" type="ORF">METZ01_LOCUS17545</name>
</gene>
<dbReference type="InterPro" id="IPR036390">
    <property type="entry name" value="WH_DNA-bd_sf"/>
</dbReference>
<keyword evidence="3" id="KW-0804">Transcription</keyword>
<proteinExistence type="predicted"/>
<sequence>MPGELLPPLEDRCSIARTLEAVGDRWTLLILRDLFRGVRRFERLHEDLGIARNLLTDRLRRLEDAEIIQRVPYQQRPLRHEYRLTASGRDLSPALIALMSWGDRWQAEDGPPTLLIHDACETPIQYTVRCPSCDEPVAAHHIRSRPGPGRHSLSTGVAR</sequence>
<protein>
    <recommendedName>
        <fullName evidence="5">HTH hxlR-type domain-containing protein</fullName>
    </recommendedName>
</protein>
<dbReference type="PANTHER" id="PTHR33204">
    <property type="entry name" value="TRANSCRIPTIONAL REGULATOR, MARR FAMILY"/>
    <property type="match status" value="1"/>
</dbReference>
<keyword evidence="2" id="KW-0238">DNA-binding</keyword>
<dbReference type="InterPro" id="IPR002577">
    <property type="entry name" value="HTH_HxlR"/>
</dbReference>
<dbReference type="Pfam" id="PF01638">
    <property type="entry name" value="HxlR"/>
    <property type="match status" value="1"/>
</dbReference>
<organism evidence="6">
    <name type="scientific">marine metagenome</name>
    <dbReference type="NCBI Taxonomy" id="408172"/>
    <lineage>
        <taxon>unclassified sequences</taxon>
        <taxon>metagenomes</taxon>
        <taxon>ecological metagenomes</taxon>
    </lineage>
</organism>
<feature type="domain" description="HTH hxlR-type" evidence="5">
    <location>
        <begin position="13"/>
        <end position="110"/>
    </location>
</feature>
<evidence type="ECO:0000256" key="3">
    <source>
        <dbReference type="ARBA" id="ARBA00023163"/>
    </source>
</evidence>
<evidence type="ECO:0000256" key="1">
    <source>
        <dbReference type="ARBA" id="ARBA00023015"/>
    </source>
</evidence>
<dbReference type="PROSITE" id="PS51118">
    <property type="entry name" value="HTH_HXLR"/>
    <property type="match status" value="1"/>
</dbReference>
<reference evidence="6" key="1">
    <citation type="submission" date="2018-05" db="EMBL/GenBank/DDBJ databases">
        <authorList>
            <person name="Lanie J.A."/>
            <person name="Ng W.-L."/>
            <person name="Kazmierczak K.M."/>
            <person name="Andrzejewski T.M."/>
            <person name="Davidsen T.M."/>
            <person name="Wayne K.J."/>
            <person name="Tettelin H."/>
            <person name="Glass J.I."/>
            <person name="Rusch D."/>
            <person name="Podicherti R."/>
            <person name="Tsui H.-C.T."/>
            <person name="Winkler M.E."/>
        </authorList>
    </citation>
    <scope>NUCLEOTIDE SEQUENCE</scope>
</reference>
<evidence type="ECO:0000256" key="2">
    <source>
        <dbReference type="ARBA" id="ARBA00023125"/>
    </source>
</evidence>
<accession>A0A381PCG9</accession>
<evidence type="ECO:0000313" key="6">
    <source>
        <dbReference type="EMBL" id="SUZ64691.1"/>
    </source>
</evidence>
<keyword evidence="1" id="KW-0805">Transcription regulation</keyword>
<evidence type="ECO:0000259" key="5">
    <source>
        <dbReference type="PROSITE" id="PS51118"/>
    </source>
</evidence>
<dbReference type="PANTHER" id="PTHR33204:SF36">
    <property type="entry name" value="TRANSCRIPTIONAL REGULATORY PROTEIN"/>
    <property type="match status" value="1"/>
</dbReference>
<dbReference type="InterPro" id="IPR036388">
    <property type="entry name" value="WH-like_DNA-bd_sf"/>
</dbReference>
<dbReference type="GO" id="GO:0003677">
    <property type="term" value="F:DNA binding"/>
    <property type="evidence" value="ECO:0007669"/>
    <property type="project" value="UniProtKB-KW"/>
</dbReference>
<evidence type="ECO:0000256" key="4">
    <source>
        <dbReference type="SAM" id="MobiDB-lite"/>
    </source>
</evidence>